<keyword evidence="6" id="KW-1185">Reference proteome</keyword>
<proteinExistence type="predicted"/>
<keyword evidence="1" id="KW-0732">Signal</keyword>
<organism evidence="4 5">
    <name type="scientific">Phaeobacter inhibens</name>
    <dbReference type="NCBI Taxonomy" id="221822"/>
    <lineage>
        <taxon>Bacteria</taxon>
        <taxon>Pseudomonadati</taxon>
        <taxon>Pseudomonadota</taxon>
        <taxon>Alphaproteobacteria</taxon>
        <taxon>Rhodobacterales</taxon>
        <taxon>Roseobacteraceae</taxon>
        <taxon>Phaeobacter</taxon>
    </lineage>
</organism>
<dbReference type="AlphaFoldDB" id="A0A2I7KEN9"/>
<dbReference type="Proteomes" id="UP000236447">
    <property type="component" value="Chromosome"/>
</dbReference>
<evidence type="ECO:0000313" key="4">
    <source>
        <dbReference type="EMBL" id="AUR01034.1"/>
    </source>
</evidence>
<feature type="chain" id="PRO_5014377207" description="Lysozyme inhibitor LprI-like N-terminal domain-containing protein" evidence="1">
    <location>
        <begin position="19"/>
        <end position="127"/>
    </location>
</feature>
<gene>
    <name evidence="3" type="ORF">PhaeoP66_03795</name>
    <name evidence="4" type="ORF">PhaeoP88_03721</name>
</gene>
<dbReference type="EMBL" id="CP010705">
    <property type="protein sequence ID" value="AUQ96522.1"/>
    <property type="molecule type" value="Genomic_DNA"/>
</dbReference>
<reference evidence="3 6" key="3">
    <citation type="journal article" date="2017" name="Int. J. Syst. Evol. Microbiol.">
        <title>Adaptation of Surface-Associated Bacteria to the Open Ocean: A Genomically Distinct Subpopulation of Phaeobacter gallaeciensis Colonizes Pacific Mesozooplankton.</title>
        <authorList>
            <person name="Freese H.M."/>
            <person name="Methner A."/>
            <person name="Overmann J."/>
        </authorList>
    </citation>
    <scope>NUCLEOTIDE SEQUENCE [LARGE SCALE GENOMIC DNA]</scope>
    <source>
        <strain evidence="3 6">P66</strain>
    </source>
</reference>
<evidence type="ECO:0000256" key="1">
    <source>
        <dbReference type="SAM" id="SignalP"/>
    </source>
</evidence>
<feature type="domain" description="Lysozyme inhibitor LprI-like N-terminal" evidence="2">
    <location>
        <begin position="26"/>
        <end position="122"/>
    </location>
</feature>
<dbReference type="InterPro" id="IPR009739">
    <property type="entry name" value="LprI-like_N"/>
</dbReference>
<reference evidence="4 5" key="1">
    <citation type="journal article" date="2017" name="Front. Microbiol.">
        <title>Phaeobacter piscinae sp. nov., a species of the Roseobacter group and potential aquaculture probiont.</title>
        <authorList>
            <person name="Sonnenschein E.C."/>
            <person name="Phippen C.B.W."/>
            <person name="Nielsen K.F."/>
            <person name="Mateiu R.V."/>
            <person name="Melchiorsen J."/>
            <person name="Gram L."/>
            <person name="Overmann J."/>
            <person name="Freese H.M."/>
        </authorList>
    </citation>
    <scope>NUCLEOTIDE SEQUENCE [LARGE SCALE GENOMIC DNA]</scope>
    <source>
        <strain evidence="4 5">P88</strain>
    </source>
</reference>
<evidence type="ECO:0000313" key="6">
    <source>
        <dbReference type="Proteomes" id="UP000236536"/>
    </source>
</evidence>
<sequence length="127" mass="13308" precursor="true">MRPYMLSALLALPLPALADPAMECGGTGSQIELRDCLNGDQIRANAALSRALDYAREAAADLDGITGRQSVGPALETAQKSWEAFRDAHCDFVGATFGGGSGTGIAILSCRITLTRDRVEALMDHAG</sequence>
<dbReference type="Pfam" id="PF07007">
    <property type="entry name" value="LprI"/>
    <property type="match status" value="1"/>
</dbReference>
<dbReference type="EMBL" id="CP010725">
    <property type="protein sequence ID" value="AUR01034.1"/>
    <property type="molecule type" value="Genomic_DNA"/>
</dbReference>
<protein>
    <recommendedName>
        <fullName evidence="2">Lysozyme inhibitor LprI-like N-terminal domain-containing protein</fullName>
    </recommendedName>
</protein>
<evidence type="ECO:0000259" key="2">
    <source>
        <dbReference type="Pfam" id="PF07007"/>
    </source>
</evidence>
<evidence type="ECO:0000313" key="3">
    <source>
        <dbReference type="EMBL" id="AUQ96522.1"/>
    </source>
</evidence>
<reference evidence="5 6" key="2">
    <citation type="journal article" date="2017" name="Genome Biol. Evol.">
        <title>Trajectories and Drivers of Genome Evolution in Surface-Associated Marine Phaeobacter.</title>
        <authorList>
            <person name="Freese H.M."/>
            <person name="Sikorski J."/>
            <person name="Bunk B."/>
            <person name="Scheuner C."/>
            <person name="Meier-Kolthoff J.P."/>
            <person name="Sproer C."/>
            <person name="Gram L."/>
            <person name="Overmann J."/>
        </authorList>
    </citation>
    <scope>NUCLEOTIDE SEQUENCE [LARGE SCALE GENOMIC DNA]</scope>
    <source>
        <strain evidence="3 6">P66</strain>
        <strain evidence="4 5">P88</strain>
    </source>
</reference>
<name>A0A2I7KEN9_9RHOB</name>
<dbReference type="Gene3D" id="1.20.1270.180">
    <property type="match status" value="1"/>
</dbReference>
<accession>A0A2I7KEN9</accession>
<dbReference type="Proteomes" id="UP000236536">
    <property type="component" value="Chromosome"/>
</dbReference>
<feature type="signal peptide" evidence="1">
    <location>
        <begin position="1"/>
        <end position="18"/>
    </location>
</feature>
<evidence type="ECO:0000313" key="5">
    <source>
        <dbReference type="Proteomes" id="UP000236447"/>
    </source>
</evidence>